<organism evidence="3 4">
    <name type="scientific">Heyndrickxia ginsengihumi</name>
    <dbReference type="NCBI Taxonomy" id="363870"/>
    <lineage>
        <taxon>Bacteria</taxon>
        <taxon>Bacillati</taxon>
        <taxon>Bacillota</taxon>
        <taxon>Bacilli</taxon>
        <taxon>Bacillales</taxon>
        <taxon>Bacillaceae</taxon>
        <taxon>Heyndrickxia</taxon>
    </lineage>
</organism>
<name>A0A6M0PAV7_9BACI</name>
<dbReference type="AlphaFoldDB" id="A0A6M0PAV7"/>
<evidence type="ECO:0000256" key="1">
    <source>
        <dbReference type="ARBA" id="ARBA00007637"/>
    </source>
</evidence>
<comment type="caution">
    <text evidence="3">The sequence shown here is derived from an EMBL/GenBank/DDBJ whole genome shotgun (WGS) entry which is preliminary data.</text>
</comment>
<evidence type="ECO:0000313" key="3">
    <source>
        <dbReference type="EMBL" id="NEY21515.1"/>
    </source>
</evidence>
<dbReference type="Proteomes" id="UP000476934">
    <property type="component" value="Unassembled WGS sequence"/>
</dbReference>
<protein>
    <submittedName>
        <fullName evidence="3">NAD-dependent epimerase/dehydratase family protein</fullName>
    </submittedName>
</protein>
<dbReference type="Gene3D" id="3.40.50.720">
    <property type="entry name" value="NAD(P)-binding Rossmann-like Domain"/>
    <property type="match status" value="1"/>
</dbReference>
<dbReference type="PANTHER" id="PTHR43000">
    <property type="entry name" value="DTDP-D-GLUCOSE 4,6-DEHYDRATASE-RELATED"/>
    <property type="match status" value="1"/>
</dbReference>
<evidence type="ECO:0000259" key="2">
    <source>
        <dbReference type="Pfam" id="PF01370"/>
    </source>
</evidence>
<proteinExistence type="inferred from homology"/>
<evidence type="ECO:0000313" key="4">
    <source>
        <dbReference type="Proteomes" id="UP000476934"/>
    </source>
</evidence>
<feature type="domain" description="NAD-dependent epimerase/dehydratase" evidence="2">
    <location>
        <begin position="4"/>
        <end position="217"/>
    </location>
</feature>
<dbReference type="InterPro" id="IPR036291">
    <property type="entry name" value="NAD(P)-bd_dom_sf"/>
</dbReference>
<dbReference type="InterPro" id="IPR001509">
    <property type="entry name" value="Epimerase_deHydtase"/>
</dbReference>
<comment type="similarity">
    <text evidence="1">Belongs to the NAD(P)-dependent epimerase/dehydratase family.</text>
</comment>
<dbReference type="SUPFAM" id="SSF51735">
    <property type="entry name" value="NAD(P)-binding Rossmann-fold domains"/>
    <property type="match status" value="1"/>
</dbReference>
<sequence length="320" mass="37586">MEKVLVMGGTEFVGLAILKGLISKGYQVDFLTRGIKEVTIQGYNKHHICDRQNENELKKCLSEIQYDYIFDISAYSRKDVESLLRSVKLSQIKRYCFLSSGAVYIPSEKHLDENSERGKNANWGNYGLEKKEAEDYLFELNKKFNFPVVIFRPSYIYGEGNNLYRESYFFQRILNKQPLPVPNTGKSKTQFIHINDVVGIILDSITNDKTIGEAYNLTHPREFDWIEFVEIVQRVVSKRTKILGISQEDMEELDVLPRKFFPFRDITYLMNINKLKEHNLLQPCIDIEEGLQLSFEWFLKQNIKEQFHLMKDLERVSNYC</sequence>
<accession>A0A6M0PAV7</accession>
<keyword evidence="4" id="KW-1185">Reference proteome</keyword>
<dbReference type="EMBL" id="JAAIWK010000037">
    <property type="protein sequence ID" value="NEY21515.1"/>
    <property type="molecule type" value="Genomic_DNA"/>
</dbReference>
<gene>
    <name evidence="3" type="ORF">G4D61_16350</name>
</gene>
<reference evidence="3 4" key="1">
    <citation type="submission" date="2020-03" db="EMBL/GenBank/DDBJ databases">
        <title>Bacillus aquiflavi sp. nov., isolated from yellow water of strong flavor Chinese baijiu in Yibin region of China.</title>
        <authorList>
            <person name="Xie J."/>
        </authorList>
    </citation>
    <scope>NUCLEOTIDE SEQUENCE [LARGE SCALE GENOMIC DNA]</scope>
    <source>
        <strain evidence="3 4">Gsoil 114</strain>
    </source>
</reference>
<dbReference type="Pfam" id="PF01370">
    <property type="entry name" value="Epimerase"/>
    <property type="match status" value="1"/>
</dbReference>